<dbReference type="InterPro" id="IPR036056">
    <property type="entry name" value="Fibrinogen-like_C"/>
</dbReference>
<dbReference type="PANTHER" id="PTHR19143">
    <property type="entry name" value="FIBRINOGEN/TENASCIN/ANGIOPOEITIN"/>
    <property type="match status" value="1"/>
</dbReference>
<evidence type="ECO:0000313" key="4">
    <source>
        <dbReference type="Proteomes" id="UP000694888"/>
    </source>
</evidence>
<protein>
    <submittedName>
        <fullName evidence="5">Angiopoietin-2-like</fullName>
    </submittedName>
</protein>
<name>A0ABM1A6Q1_APLCA</name>
<dbReference type="PROSITE" id="PS51406">
    <property type="entry name" value="FIBRINOGEN_C_2"/>
    <property type="match status" value="1"/>
</dbReference>
<keyword evidence="4" id="KW-1185">Reference proteome</keyword>
<keyword evidence="1" id="KW-0175">Coiled coil</keyword>
<dbReference type="CDD" id="cd00087">
    <property type="entry name" value="FReD"/>
    <property type="match status" value="1"/>
</dbReference>
<dbReference type="Proteomes" id="UP000694888">
    <property type="component" value="Unplaced"/>
</dbReference>
<dbReference type="GeneID" id="101863458"/>
<gene>
    <name evidence="5" type="primary">LOC101863458</name>
</gene>
<evidence type="ECO:0000256" key="2">
    <source>
        <dbReference type="SAM" id="SignalP"/>
    </source>
</evidence>
<evidence type="ECO:0000259" key="3">
    <source>
        <dbReference type="PROSITE" id="PS51406"/>
    </source>
</evidence>
<reference evidence="5" key="1">
    <citation type="submission" date="2025-08" db="UniProtKB">
        <authorList>
            <consortium name="RefSeq"/>
        </authorList>
    </citation>
    <scope>IDENTIFICATION</scope>
</reference>
<dbReference type="Gene3D" id="3.90.215.10">
    <property type="entry name" value="Gamma Fibrinogen, chain A, domain 1"/>
    <property type="match status" value="1"/>
</dbReference>
<feature type="chain" id="PRO_5046057672" evidence="2">
    <location>
        <begin position="23"/>
        <end position="483"/>
    </location>
</feature>
<feature type="signal peptide" evidence="2">
    <location>
        <begin position="1"/>
        <end position="22"/>
    </location>
</feature>
<dbReference type="InterPro" id="IPR002181">
    <property type="entry name" value="Fibrinogen_a/b/g_C_dom"/>
</dbReference>
<dbReference type="PANTHER" id="PTHR19143:SF424">
    <property type="entry name" value="FIBRINOGEN C-TERMINAL DOMAIN-CONTAINING PROTEIN"/>
    <property type="match status" value="1"/>
</dbReference>
<dbReference type="SUPFAM" id="SSF56496">
    <property type="entry name" value="Fibrinogen C-terminal domain-like"/>
    <property type="match status" value="1"/>
</dbReference>
<dbReference type="InterPro" id="IPR014716">
    <property type="entry name" value="Fibrinogen_a/b/g_C_1"/>
</dbReference>
<dbReference type="Pfam" id="PF00147">
    <property type="entry name" value="Fibrinogen_C"/>
    <property type="match status" value="1"/>
</dbReference>
<evidence type="ECO:0000256" key="1">
    <source>
        <dbReference type="SAM" id="Coils"/>
    </source>
</evidence>
<proteinExistence type="predicted"/>
<sequence>MGLNMTSGYLLLAAAVLLSSNALLLNVTTDEVEIGKTKNVSLECIDNHIQPYISEVLMIRILKKDLVGWSSFAELRDRDTEVTPKRKDVLATANTSSIATSFLRLTWPVATDDIIGQYRCDVISLTSRGSVSWQKTLPTLISQKSDVTLMILNKIVEENKKDYLQQLQSLKETILENVTTTADENKRHCMQQKDDILRNVTAIVESLGVSFEDQLKVLSKTVDQNKRECPHQMLSQKRQILENVEAIMEQSKREFIQQEERILGNVTATAEKNKEDFVRQEERILSNVSSIVEKNKEELVKQTTEILANVTAIVEALEAGFERKLSDMKSQLQQPQSCADVTGLGHRPVVSNGMEVVCDTITDNGGWIVIQRRASADVDFFRGWADYKNGFGDRTGNFWFGLEKIHQLTNQGKYELRIDMKYKGKDYHATYNNFLLHGESENYKLQISGFSGNVQDNMKYNNGARFSTKDRDSNNCAKNDLGA</sequence>
<accession>A0ABM1A6Q1</accession>
<organism evidence="4 5">
    <name type="scientific">Aplysia californica</name>
    <name type="common">California sea hare</name>
    <dbReference type="NCBI Taxonomy" id="6500"/>
    <lineage>
        <taxon>Eukaryota</taxon>
        <taxon>Metazoa</taxon>
        <taxon>Spiralia</taxon>
        <taxon>Lophotrochozoa</taxon>
        <taxon>Mollusca</taxon>
        <taxon>Gastropoda</taxon>
        <taxon>Heterobranchia</taxon>
        <taxon>Euthyneura</taxon>
        <taxon>Tectipleura</taxon>
        <taxon>Aplysiida</taxon>
        <taxon>Aplysioidea</taxon>
        <taxon>Aplysiidae</taxon>
        <taxon>Aplysia</taxon>
    </lineage>
</organism>
<evidence type="ECO:0000313" key="5">
    <source>
        <dbReference type="RefSeq" id="XP_012941890.1"/>
    </source>
</evidence>
<feature type="domain" description="Fibrinogen C-terminal" evidence="3">
    <location>
        <begin position="329"/>
        <end position="483"/>
    </location>
</feature>
<feature type="coiled-coil region" evidence="1">
    <location>
        <begin position="234"/>
        <end position="261"/>
    </location>
</feature>
<dbReference type="InterPro" id="IPR050373">
    <property type="entry name" value="Fibrinogen_C-term_domain"/>
</dbReference>
<dbReference type="SMART" id="SM00186">
    <property type="entry name" value="FBG"/>
    <property type="match status" value="1"/>
</dbReference>
<dbReference type="RefSeq" id="XP_012941890.1">
    <property type="nucleotide sequence ID" value="XM_013086436.1"/>
</dbReference>
<keyword evidence="2" id="KW-0732">Signal</keyword>